<dbReference type="Gene3D" id="3.20.20.30">
    <property type="entry name" value="Luciferase-like domain"/>
    <property type="match status" value="1"/>
</dbReference>
<accession>A0A520RX88</accession>
<evidence type="ECO:0000259" key="1">
    <source>
        <dbReference type="Pfam" id="PF00296"/>
    </source>
</evidence>
<dbReference type="EMBL" id="SHAG01000060">
    <property type="protein sequence ID" value="RZO74815.1"/>
    <property type="molecule type" value="Genomic_DNA"/>
</dbReference>
<reference evidence="2 3" key="1">
    <citation type="submission" date="2019-02" db="EMBL/GenBank/DDBJ databases">
        <title>Prokaryotic population dynamics and viral predation in marine succession experiment using metagenomics: the confinement effect.</title>
        <authorList>
            <person name="Haro-Moreno J.M."/>
            <person name="Rodriguez-Valera F."/>
            <person name="Lopez-Perez M."/>
        </authorList>
    </citation>
    <scope>NUCLEOTIDE SEQUENCE [LARGE SCALE GENOMIC DNA]</scope>
    <source>
        <strain evidence="2">MED-G157</strain>
    </source>
</reference>
<protein>
    <submittedName>
        <fullName evidence="2">LLM class flavin-dependent oxidoreductase</fullName>
    </submittedName>
</protein>
<organism evidence="2 3">
    <name type="scientific">OM182 bacterium</name>
    <dbReference type="NCBI Taxonomy" id="2510334"/>
    <lineage>
        <taxon>Bacteria</taxon>
        <taxon>Pseudomonadati</taxon>
        <taxon>Pseudomonadota</taxon>
        <taxon>Gammaproteobacteria</taxon>
        <taxon>OMG group</taxon>
        <taxon>OM182 clade</taxon>
    </lineage>
</organism>
<name>A0A520RX88_9GAMM</name>
<dbReference type="SUPFAM" id="SSF51679">
    <property type="entry name" value="Bacterial luciferase-like"/>
    <property type="match status" value="1"/>
</dbReference>
<dbReference type="InterPro" id="IPR011251">
    <property type="entry name" value="Luciferase-like_dom"/>
</dbReference>
<dbReference type="Proteomes" id="UP000316199">
    <property type="component" value="Unassembled WGS sequence"/>
</dbReference>
<dbReference type="Pfam" id="PF00296">
    <property type="entry name" value="Bac_luciferase"/>
    <property type="match status" value="1"/>
</dbReference>
<gene>
    <name evidence="2" type="ORF">EVA68_08355</name>
</gene>
<dbReference type="PANTHER" id="PTHR43244">
    <property type="match status" value="1"/>
</dbReference>
<dbReference type="InterPro" id="IPR050564">
    <property type="entry name" value="F420-G6PD/mer"/>
</dbReference>
<sequence length="172" mass="19175">MKVDGNLSASLEEIPEIIRSLEQQGYDGAGASELSHDPFFPLLLAAEHSEKIDLYTSIAVAFARSPANLASMAHDLNAFSRGRFTLGLGSQIRAHITKRFSMPFSDKPARQMRELIQAIRAIWANWYEGEVMRFEGEYYSHTLMTPAFTPEDIHYGMPKIVLAAVGPVMTQV</sequence>
<dbReference type="CDD" id="cd01097">
    <property type="entry name" value="Tetrahydromethanopterin_reductase"/>
    <property type="match status" value="1"/>
</dbReference>
<proteinExistence type="predicted"/>
<feature type="non-terminal residue" evidence="2">
    <location>
        <position position="172"/>
    </location>
</feature>
<dbReference type="GO" id="GO:0016705">
    <property type="term" value="F:oxidoreductase activity, acting on paired donors, with incorporation or reduction of molecular oxygen"/>
    <property type="evidence" value="ECO:0007669"/>
    <property type="project" value="InterPro"/>
</dbReference>
<dbReference type="InterPro" id="IPR036661">
    <property type="entry name" value="Luciferase-like_sf"/>
</dbReference>
<comment type="caution">
    <text evidence="2">The sequence shown here is derived from an EMBL/GenBank/DDBJ whole genome shotgun (WGS) entry which is preliminary data.</text>
</comment>
<evidence type="ECO:0000313" key="2">
    <source>
        <dbReference type="EMBL" id="RZO74815.1"/>
    </source>
</evidence>
<dbReference type="AlphaFoldDB" id="A0A520RX88"/>
<feature type="domain" description="Luciferase-like" evidence="1">
    <location>
        <begin position="9"/>
        <end position="171"/>
    </location>
</feature>
<evidence type="ECO:0000313" key="3">
    <source>
        <dbReference type="Proteomes" id="UP000316199"/>
    </source>
</evidence>
<dbReference type="PANTHER" id="PTHR43244:SF2">
    <property type="entry name" value="CONSERVED HYPOTHETICAL ALANINE AND PROLINE-RICH PROTEIN"/>
    <property type="match status" value="1"/>
</dbReference>